<dbReference type="GO" id="GO:0005524">
    <property type="term" value="F:ATP binding"/>
    <property type="evidence" value="ECO:0007669"/>
    <property type="project" value="UniProtKB-KW"/>
</dbReference>
<evidence type="ECO:0000259" key="18">
    <source>
        <dbReference type="PROSITE" id="PS50110"/>
    </source>
</evidence>
<gene>
    <name evidence="19" type="ORF">HUN01_13525</name>
</gene>
<dbReference type="InterPro" id="IPR011006">
    <property type="entry name" value="CheY-like_superfamily"/>
</dbReference>
<dbReference type="SMART" id="SM00387">
    <property type="entry name" value="HATPase_c"/>
    <property type="match status" value="1"/>
</dbReference>
<proteinExistence type="inferred from homology"/>
<keyword evidence="9" id="KW-0067">ATP-binding</keyword>
<dbReference type="InterPro" id="IPR036890">
    <property type="entry name" value="HATPase_C_sf"/>
</dbReference>
<name>A0A7D7R346_9NOSO</name>
<dbReference type="Gene3D" id="3.30.565.10">
    <property type="entry name" value="Histidine kinase-like ATPase, C-terminal domain"/>
    <property type="match status" value="1"/>
</dbReference>
<evidence type="ECO:0000256" key="8">
    <source>
        <dbReference type="ARBA" id="ARBA00022777"/>
    </source>
</evidence>
<keyword evidence="7" id="KW-0547">Nucleotide-binding</keyword>
<dbReference type="InterPro" id="IPR003594">
    <property type="entry name" value="HATPase_dom"/>
</dbReference>
<comment type="subcellular location">
    <subcellularLocation>
        <location evidence="2">Membrane</location>
    </subcellularLocation>
</comment>
<evidence type="ECO:0000256" key="3">
    <source>
        <dbReference type="ARBA" id="ARBA00006402"/>
    </source>
</evidence>
<dbReference type="PRINTS" id="PR00344">
    <property type="entry name" value="BCTRLSENSOR"/>
</dbReference>
<feature type="transmembrane region" description="Helical" evidence="16">
    <location>
        <begin position="99"/>
        <end position="116"/>
    </location>
</feature>
<evidence type="ECO:0000256" key="15">
    <source>
        <dbReference type="SAM" id="Coils"/>
    </source>
</evidence>
<dbReference type="GO" id="GO:0016020">
    <property type="term" value="C:membrane"/>
    <property type="evidence" value="ECO:0007669"/>
    <property type="project" value="UniProtKB-SubCell"/>
</dbReference>
<comment type="similarity">
    <text evidence="3">In the N-terminal section; belongs to the phytochrome family.</text>
</comment>
<evidence type="ECO:0000256" key="10">
    <source>
        <dbReference type="ARBA" id="ARBA00023012"/>
    </source>
</evidence>
<dbReference type="InterPro" id="IPR058544">
    <property type="entry name" value="ETR1_N"/>
</dbReference>
<feature type="domain" description="Histidine kinase" evidence="17">
    <location>
        <begin position="169"/>
        <end position="396"/>
    </location>
</feature>
<dbReference type="SUPFAM" id="SSF47384">
    <property type="entry name" value="Homodimeric domain of signal transducing histidine kinase"/>
    <property type="match status" value="1"/>
</dbReference>
<dbReference type="SUPFAM" id="SSF52172">
    <property type="entry name" value="CheY-like"/>
    <property type="match status" value="1"/>
</dbReference>
<dbReference type="CDD" id="cd16922">
    <property type="entry name" value="HATPase_EvgS-ArcB-TorS-like"/>
    <property type="match status" value="1"/>
</dbReference>
<dbReference type="InterPro" id="IPR003661">
    <property type="entry name" value="HisK_dim/P_dom"/>
</dbReference>
<dbReference type="Pfam" id="PF00072">
    <property type="entry name" value="Response_reg"/>
    <property type="match status" value="1"/>
</dbReference>
<dbReference type="KEGG" id="ned:HUN01_13525"/>
<dbReference type="PROSITE" id="PS50109">
    <property type="entry name" value="HIS_KIN"/>
    <property type="match status" value="1"/>
</dbReference>
<dbReference type="FunFam" id="1.10.287.130:FF:000038">
    <property type="entry name" value="Sensory transduction histidine kinase"/>
    <property type="match status" value="1"/>
</dbReference>
<evidence type="ECO:0000256" key="9">
    <source>
        <dbReference type="ARBA" id="ARBA00022840"/>
    </source>
</evidence>
<dbReference type="RefSeq" id="WP_181931710.1">
    <property type="nucleotide sequence ID" value="NZ_CP054698.1"/>
</dbReference>
<keyword evidence="12" id="KW-0131">Cell cycle</keyword>
<keyword evidence="6" id="KW-0808">Transferase</keyword>
<dbReference type="SMART" id="SM00448">
    <property type="entry name" value="REC"/>
    <property type="match status" value="1"/>
</dbReference>
<dbReference type="EMBL" id="CP054698">
    <property type="protein sequence ID" value="QMS88566.1"/>
    <property type="molecule type" value="Genomic_DNA"/>
</dbReference>
<evidence type="ECO:0000256" key="16">
    <source>
        <dbReference type="SAM" id="Phobius"/>
    </source>
</evidence>
<dbReference type="SUPFAM" id="SSF55874">
    <property type="entry name" value="ATPase domain of HSP90 chaperone/DNA topoisomerase II/histidine kinase"/>
    <property type="match status" value="1"/>
</dbReference>
<accession>A0A7D7R346</accession>
<dbReference type="Pfam" id="PF02518">
    <property type="entry name" value="HATPase_c"/>
    <property type="match status" value="1"/>
</dbReference>
<dbReference type="PANTHER" id="PTHR43047:SF64">
    <property type="entry name" value="HISTIDINE KINASE CONTAINING CHEY-HOMOLOGOUS RECEIVER DOMAIN AND PAS DOMAIN-RELATED"/>
    <property type="match status" value="1"/>
</dbReference>
<keyword evidence="10" id="KW-0902">Two-component regulatory system</keyword>
<dbReference type="EC" id="2.7.13.3" evidence="4"/>
<evidence type="ECO:0000256" key="6">
    <source>
        <dbReference type="ARBA" id="ARBA00022679"/>
    </source>
</evidence>
<dbReference type="InterPro" id="IPR036097">
    <property type="entry name" value="HisK_dim/P_sf"/>
</dbReference>
<dbReference type="CDD" id="cd00156">
    <property type="entry name" value="REC"/>
    <property type="match status" value="1"/>
</dbReference>
<keyword evidence="11 16" id="KW-0472">Membrane</keyword>
<dbReference type="PROSITE" id="PS50110">
    <property type="entry name" value="RESPONSE_REGULATORY"/>
    <property type="match status" value="1"/>
</dbReference>
<evidence type="ECO:0000256" key="12">
    <source>
        <dbReference type="ARBA" id="ARBA00023306"/>
    </source>
</evidence>
<evidence type="ECO:0000256" key="4">
    <source>
        <dbReference type="ARBA" id="ARBA00012438"/>
    </source>
</evidence>
<evidence type="ECO:0000256" key="13">
    <source>
        <dbReference type="ARBA" id="ARBA00074306"/>
    </source>
</evidence>
<dbReference type="Pfam" id="PF00512">
    <property type="entry name" value="HisKA"/>
    <property type="match status" value="1"/>
</dbReference>
<keyword evidence="8" id="KW-0418">Kinase</keyword>
<dbReference type="GO" id="GO:0000155">
    <property type="term" value="F:phosphorelay sensor kinase activity"/>
    <property type="evidence" value="ECO:0007669"/>
    <property type="project" value="InterPro"/>
</dbReference>
<dbReference type="AlphaFoldDB" id="A0A7D7R346"/>
<evidence type="ECO:0000256" key="14">
    <source>
        <dbReference type="PROSITE-ProRule" id="PRU00169"/>
    </source>
</evidence>
<dbReference type="CDD" id="cd00082">
    <property type="entry name" value="HisKA"/>
    <property type="match status" value="1"/>
</dbReference>
<evidence type="ECO:0000256" key="2">
    <source>
        <dbReference type="ARBA" id="ARBA00004370"/>
    </source>
</evidence>
<comment type="catalytic activity">
    <reaction evidence="1">
        <text>ATP + protein L-histidine = ADP + protein N-phospho-L-histidine.</text>
        <dbReference type="EC" id="2.7.13.3"/>
    </reaction>
</comment>
<dbReference type="FunFam" id="3.30.565.10:FF:000010">
    <property type="entry name" value="Sensor histidine kinase RcsC"/>
    <property type="match status" value="1"/>
</dbReference>
<evidence type="ECO:0000259" key="17">
    <source>
        <dbReference type="PROSITE" id="PS50109"/>
    </source>
</evidence>
<protein>
    <recommendedName>
        <fullName evidence="13">Circadian input-output histidine kinase CikA</fullName>
        <ecNumber evidence="4">2.7.13.3</ecNumber>
    </recommendedName>
</protein>
<feature type="transmembrane region" description="Helical" evidence="16">
    <location>
        <begin position="64"/>
        <end position="87"/>
    </location>
</feature>
<feature type="transmembrane region" description="Helical" evidence="16">
    <location>
        <begin position="28"/>
        <end position="52"/>
    </location>
</feature>
<dbReference type="InterPro" id="IPR005467">
    <property type="entry name" value="His_kinase_dom"/>
</dbReference>
<dbReference type="Gene3D" id="3.40.50.2300">
    <property type="match status" value="1"/>
</dbReference>
<evidence type="ECO:0000256" key="11">
    <source>
        <dbReference type="ARBA" id="ARBA00023136"/>
    </source>
</evidence>
<feature type="coiled-coil region" evidence="15">
    <location>
        <begin position="135"/>
        <end position="169"/>
    </location>
</feature>
<evidence type="ECO:0000313" key="20">
    <source>
        <dbReference type="Proteomes" id="UP000514713"/>
    </source>
</evidence>
<evidence type="ECO:0000313" key="19">
    <source>
        <dbReference type="EMBL" id="QMS88566.1"/>
    </source>
</evidence>
<evidence type="ECO:0000256" key="1">
    <source>
        <dbReference type="ARBA" id="ARBA00000085"/>
    </source>
</evidence>
<feature type="modified residue" description="4-aspartylphosphate" evidence="14">
    <location>
        <position position="470"/>
    </location>
</feature>
<keyword evidence="16" id="KW-1133">Transmembrane helix</keyword>
<keyword evidence="16" id="KW-0812">Transmembrane</keyword>
<dbReference type="PANTHER" id="PTHR43047">
    <property type="entry name" value="TWO-COMPONENT HISTIDINE PROTEIN KINASE"/>
    <property type="match status" value="1"/>
</dbReference>
<keyword evidence="15" id="KW-0175">Coiled coil</keyword>
<dbReference type="Pfam" id="PF25487">
    <property type="entry name" value="ETR1_N"/>
    <property type="match status" value="1"/>
</dbReference>
<keyword evidence="5 14" id="KW-0597">Phosphoprotein</keyword>
<evidence type="ECO:0000256" key="7">
    <source>
        <dbReference type="ARBA" id="ARBA00022741"/>
    </source>
</evidence>
<feature type="domain" description="Response regulatory" evidence="18">
    <location>
        <begin position="421"/>
        <end position="537"/>
    </location>
</feature>
<reference evidence="20" key="1">
    <citation type="submission" date="2020-06" db="EMBL/GenBank/DDBJ databases">
        <title>Nostoc edaphicum CCNP1411 genome.</title>
        <authorList>
            <person name="Fidor A."/>
            <person name="Grabski M."/>
            <person name="Gawor J."/>
            <person name="Gromadka R."/>
            <person name="Wegrzyn G."/>
            <person name="Mazur-Marzec H."/>
        </authorList>
    </citation>
    <scope>NUCLEOTIDE SEQUENCE [LARGE SCALE GENOMIC DNA]</scope>
    <source>
        <strain evidence="20">CCNP1411</strain>
    </source>
</reference>
<dbReference type="InterPro" id="IPR001789">
    <property type="entry name" value="Sig_transdc_resp-reg_receiver"/>
</dbReference>
<organism evidence="19 20">
    <name type="scientific">Nostoc edaphicum CCNP1411</name>
    <dbReference type="NCBI Taxonomy" id="1472755"/>
    <lineage>
        <taxon>Bacteria</taxon>
        <taxon>Bacillati</taxon>
        <taxon>Cyanobacteriota</taxon>
        <taxon>Cyanophyceae</taxon>
        <taxon>Nostocales</taxon>
        <taxon>Nostocaceae</taxon>
        <taxon>Nostoc</taxon>
    </lineage>
</organism>
<dbReference type="Proteomes" id="UP000514713">
    <property type="component" value="Chromosome"/>
</dbReference>
<evidence type="ECO:0000256" key="5">
    <source>
        <dbReference type="ARBA" id="ARBA00022553"/>
    </source>
</evidence>
<dbReference type="Gene3D" id="1.10.287.130">
    <property type="match status" value="1"/>
</dbReference>
<dbReference type="SMART" id="SM00388">
    <property type="entry name" value="HisKA"/>
    <property type="match status" value="1"/>
</dbReference>
<keyword evidence="20" id="KW-1185">Reference proteome</keyword>
<sequence>MLTLLKYPLHSIGFIPHGHCYLWQTGLVWLHIISDATIALAYYSIPFLLIYFISKRQDVPFNGVFVLFGAFIIACGTGHLIDIWTLWHPDYWVAGSLKALTAIISIYTAFALFYLMPQALTLPSPAQLEAINRVLTSEIVQRKRIEQELRKAEEVAQNASQAKSEFLANMSHELRTPLNGILGYTQILQRTESLSEKGRKGVSIIYQCGSHLLTLINDVLDLSKIEARKLELNRVGFYFPAFIDSVVEICRIQAEQKVIAFHVNLDPDLPTGVYADEKRLRQVLINLLSNAIKFTHEGSVSFQAKVISQELDADGKITNYKIRFEIADTGAGITPEQTQKIFQPFEQVGNQKRQSEGTGLGLAISQQIILLMGGQIQVQSELGKGSTFWFEVQLPESKDWAKVSRVIEQGTIIGYQGQKRTILIVDDKWENRSVIVNLLEPVGFRVVEASHGQEGWEQAIAHKPDLIITDLVMPVSDGFKFIKRLRWSNQFKKIAVIASSASVFAADQYKSVDAGANIFLPKPIEAEALLELLRKLLQLQWIFDGKADIIKKTDAGGIDQLEKMISPSNEILQQLLELAQDGDIQLLLESVQQLSASDEQLSAFTEQIIQLASNFQLKRLESFIQQHIN</sequence>
<dbReference type="InterPro" id="IPR004358">
    <property type="entry name" value="Sig_transdc_His_kin-like_C"/>
</dbReference>